<dbReference type="SUPFAM" id="SSF50814">
    <property type="entry name" value="Lipocalins"/>
    <property type="match status" value="1"/>
</dbReference>
<dbReference type="PANTHER" id="PTHR10612:SF34">
    <property type="entry name" value="APOLIPOPROTEIN D"/>
    <property type="match status" value="1"/>
</dbReference>
<dbReference type="Pfam" id="PF08212">
    <property type="entry name" value="Lipocalin_2"/>
    <property type="match status" value="1"/>
</dbReference>
<evidence type="ECO:0000313" key="4">
    <source>
        <dbReference type="EMBL" id="SEL26693.1"/>
    </source>
</evidence>
<evidence type="ECO:0000256" key="1">
    <source>
        <dbReference type="ARBA" id="ARBA00006889"/>
    </source>
</evidence>
<reference evidence="5" key="1">
    <citation type="submission" date="2016-10" db="EMBL/GenBank/DDBJ databases">
        <authorList>
            <person name="Varghese N."/>
            <person name="Submissions S."/>
        </authorList>
    </citation>
    <scope>NUCLEOTIDE SEQUENCE [LARGE SCALE GENOMIC DNA]</scope>
    <source>
        <strain evidence="5">DSM 44675</strain>
    </source>
</reference>
<comment type="similarity">
    <text evidence="1 2">Belongs to the calycin superfamily. Lipocalin family.</text>
</comment>
<feature type="signal peptide" evidence="2">
    <location>
        <begin position="1"/>
        <end position="28"/>
    </location>
</feature>
<dbReference type="PANTHER" id="PTHR10612">
    <property type="entry name" value="APOLIPOPROTEIN D"/>
    <property type="match status" value="1"/>
</dbReference>
<dbReference type="EMBL" id="FOAW01000007">
    <property type="protein sequence ID" value="SEL26693.1"/>
    <property type="molecule type" value="Genomic_DNA"/>
</dbReference>
<dbReference type="PROSITE" id="PS00213">
    <property type="entry name" value="LIPOCALIN"/>
    <property type="match status" value="1"/>
</dbReference>
<evidence type="ECO:0000256" key="2">
    <source>
        <dbReference type="PIRNR" id="PIRNR036893"/>
    </source>
</evidence>
<dbReference type="OrthoDB" id="594739at2"/>
<keyword evidence="5" id="KW-1185">Reference proteome</keyword>
<dbReference type="Gene3D" id="2.40.128.20">
    <property type="match status" value="1"/>
</dbReference>
<protein>
    <submittedName>
        <fullName evidence="4">Apolipoprotein D and lipocalin family protein</fullName>
    </submittedName>
</protein>
<proteinExistence type="inferred from homology"/>
<dbReference type="PIRSF" id="PIRSF036893">
    <property type="entry name" value="Lipocalin_ApoD"/>
    <property type="match status" value="1"/>
</dbReference>
<keyword evidence="2" id="KW-0732">Signal</keyword>
<organism evidence="4 5">
    <name type="scientific">Rhodococcus maanshanensis</name>
    <dbReference type="NCBI Taxonomy" id="183556"/>
    <lineage>
        <taxon>Bacteria</taxon>
        <taxon>Bacillati</taxon>
        <taxon>Actinomycetota</taxon>
        <taxon>Actinomycetes</taxon>
        <taxon>Mycobacteriales</taxon>
        <taxon>Nocardiaceae</taxon>
        <taxon>Rhodococcus</taxon>
    </lineage>
</organism>
<dbReference type="RefSeq" id="WP_072751439.1">
    <property type="nucleotide sequence ID" value="NZ_FOAW01000007.1"/>
</dbReference>
<keyword evidence="4" id="KW-0449">Lipoprotein</keyword>
<dbReference type="CDD" id="cd19438">
    <property type="entry name" value="lipocalin_Blc-like"/>
    <property type="match status" value="1"/>
</dbReference>
<dbReference type="Proteomes" id="UP000198677">
    <property type="component" value="Unassembled WGS sequence"/>
</dbReference>
<feature type="domain" description="Lipocalin/cytosolic fatty-acid binding" evidence="3">
    <location>
        <begin position="37"/>
        <end position="181"/>
    </location>
</feature>
<name>A0A1H7NT09_9NOCA</name>
<dbReference type="AlphaFoldDB" id="A0A1H7NT09"/>
<dbReference type="InterPro" id="IPR047202">
    <property type="entry name" value="Lipocalin_Blc-like_dom"/>
</dbReference>
<dbReference type="InterPro" id="IPR012674">
    <property type="entry name" value="Calycin"/>
</dbReference>
<sequence length="197" mass="20997">MTRKSLIRTAGGLLATGAVVLLAAPAAAAPLAPVPSLDVQRYLGTWHQLAAVPQPFSLNCARDTEATYTPLDAQNVRVENSCTTWAGGDNRIVGNARVNDPATMAQLHVSFPGVSTQDSPDGPTNYIVSHIADDYSWALVGDPGRFSGFVLSRSASASEERWREIRTVVESRGYNSCLLLTSPATGGREDIRPLCTV</sequence>
<accession>A0A1H7NT09</accession>
<evidence type="ECO:0000259" key="3">
    <source>
        <dbReference type="Pfam" id="PF08212"/>
    </source>
</evidence>
<dbReference type="InterPro" id="IPR000566">
    <property type="entry name" value="Lipocln_cytosolic_FA-bd_dom"/>
</dbReference>
<dbReference type="InterPro" id="IPR022271">
    <property type="entry name" value="Lipocalin_ApoD"/>
</dbReference>
<evidence type="ECO:0000313" key="5">
    <source>
        <dbReference type="Proteomes" id="UP000198677"/>
    </source>
</evidence>
<dbReference type="InterPro" id="IPR022272">
    <property type="entry name" value="Lipocalin_CS"/>
</dbReference>
<feature type="chain" id="PRO_5013433399" evidence="2">
    <location>
        <begin position="29"/>
        <end position="197"/>
    </location>
</feature>
<gene>
    <name evidence="4" type="ORF">SAMN05444583_107138</name>
</gene>
<dbReference type="GO" id="GO:0006950">
    <property type="term" value="P:response to stress"/>
    <property type="evidence" value="ECO:0007669"/>
    <property type="project" value="UniProtKB-ARBA"/>
</dbReference>